<dbReference type="Pfam" id="PF00126">
    <property type="entry name" value="HTH_1"/>
    <property type="match status" value="1"/>
</dbReference>
<dbReference type="Proteomes" id="UP000216885">
    <property type="component" value="Unassembled WGS sequence"/>
</dbReference>
<dbReference type="InterPro" id="IPR050950">
    <property type="entry name" value="HTH-type_LysR_regulators"/>
</dbReference>
<dbReference type="GO" id="GO:0005829">
    <property type="term" value="C:cytosol"/>
    <property type="evidence" value="ECO:0007669"/>
    <property type="project" value="TreeGrafter"/>
</dbReference>
<dbReference type="InterPro" id="IPR036388">
    <property type="entry name" value="WH-like_DNA-bd_sf"/>
</dbReference>
<sequence length="300" mass="32744">MSRLHAKQLRLLIAIEESGSLLGAANKVGLTQPGASKALRELEATLAVELFERTNRGLIPTEAGRCALRFARLIQSDINNLRFELDAIASGAGGHLAIGTIMGAVPLLSDAVSNLLMQQPHMSVEIVEDTSETLLGLIERGRLDAAICRSSVSRNPEAYESLFVKDESLSVIANVRHPAMGADAVELRELQDSRWVVYRAHMPMRRLLEREFHEARLNFPLHLIETTSALTTVTMLGRNTDLVALVSDDVASYFCHNGLVGALALTLKSRSEPYELVSRKGAPRSSVLALLIESLRQVCG</sequence>
<evidence type="ECO:0000256" key="1">
    <source>
        <dbReference type="ARBA" id="ARBA00009437"/>
    </source>
</evidence>
<dbReference type="GO" id="GO:0003677">
    <property type="term" value="F:DNA binding"/>
    <property type="evidence" value="ECO:0007669"/>
    <property type="project" value="UniProtKB-KW"/>
</dbReference>
<dbReference type="AlphaFoldDB" id="A0A261U5Z4"/>
<reference evidence="6 7" key="1">
    <citation type="submission" date="2017-05" db="EMBL/GenBank/DDBJ databases">
        <title>Complete and WGS of Bordetella genogroups.</title>
        <authorList>
            <person name="Spilker T."/>
            <person name="LiPuma J."/>
        </authorList>
    </citation>
    <scope>NUCLEOTIDE SEQUENCE [LARGE SCALE GENOMIC DNA]</scope>
    <source>
        <strain evidence="6 7">AU9919</strain>
    </source>
</reference>
<dbReference type="SUPFAM" id="SSF53850">
    <property type="entry name" value="Periplasmic binding protein-like II"/>
    <property type="match status" value="1"/>
</dbReference>
<dbReference type="SUPFAM" id="SSF46785">
    <property type="entry name" value="Winged helix' DNA-binding domain"/>
    <property type="match status" value="1"/>
</dbReference>
<evidence type="ECO:0000256" key="4">
    <source>
        <dbReference type="ARBA" id="ARBA00023163"/>
    </source>
</evidence>
<dbReference type="InterPro" id="IPR005119">
    <property type="entry name" value="LysR_subst-bd"/>
</dbReference>
<dbReference type="Gene3D" id="1.10.10.10">
    <property type="entry name" value="Winged helix-like DNA-binding domain superfamily/Winged helix DNA-binding domain"/>
    <property type="match status" value="1"/>
</dbReference>
<dbReference type="InterPro" id="IPR000847">
    <property type="entry name" value="LysR_HTH_N"/>
</dbReference>
<dbReference type="Gene3D" id="3.40.190.290">
    <property type="match status" value="1"/>
</dbReference>
<dbReference type="Pfam" id="PF03466">
    <property type="entry name" value="LysR_substrate"/>
    <property type="match status" value="1"/>
</dbReference>
<dbReference type="PRINTS" id="PR00039">
    <property type="entry name" value="HTHLYSR"/>
</dbReference>
<dbReference type="PROSITE" id="PS50931">
    <property type="entry name" value="HTH_LYSR"/>
    <property type="match status" value="1"/>
</dbReference>
<evidence type="ECO:0000259" key="5">
    <source>
        <dbReference type="PROSITE" id="PS50931"/>
    </source>
</evidence>
<evidence type="ECO:0000256" key="3">
    <source>
        <dbReference type="ARBA" id="ARBA00023125"/>
    </source>
</evidence>
<keyword evidence="7" id="KW-1185">Reference proteome</keyword>
<name>A0A261U5Z4_9BORD</name>
<dbReference type="GO" id="GO:0003700">
    <property type="term" value="F:DNA-binding transcription factor activity"/>
    <property type="evidence" value="ECO:0007669"/>
    <property type="project" value="InterPro"/>
</dbReference>
<dbReference type="PANTHER" id="PTHR30419">
    <property type="entry name" value="HTH-TYPE TRANSCRIPTIONAL REGULATOR YBHD"/>
    <property type="match status" value="1"/>
</dbReference>
<gene>
    <name evidence="6" type="ORF">CAL20_14790</name>
</gene>
<feature type="domain" description="HTH lysR-type" evidence="5">
    <location>
        <begin position="7"/>
        <end position="61"/>
    </location>
</feature>
<dbReference type="RefSeq" id="WP_094838213.1">
    <property type="nucleotide sequence ID" value="NZ_NEVQ01000013.1"/>
</dbReference>
<keyword evidence="2" id="KW-0805">Transcription regulation</keyword>
<organism evidence="6 7">
    <name type="scientific">Bordetella genomosp. 4</name>
    <dbReference type="NCBI Taxonomy" id="463044"/>
    <lineage>
        <taxon>Bacteria</taxon>
        <taxon>Pseudomonadati</taxon>
        <taxon>Pseudomonadota</taxon>
        <taxon>Betaproteobacteria</taxon>
        <taxon>Burkholderiales</taxon>
        <taxon>Alcaligenaceae</taxon>
        <taxon>Bordetella</taxon>
    </lineage>
</organism>
<evidence type="ECO:0000313" key="6">
    <source>
        <dbReference type="EMBL" id="OZI56670.1"/>
    </source>
</evidence>
<comment type="similarity">
    <text evidence="1">Belongs to the LysR transcriptional regulatory family.</text>
</comment>
<evidence type="ECO:0000313" key="7">
    <source>
        <dbReference type="Proteomes" id="UP000216885"/>
    </source>
</evidence>
<keyword evidence="4" id="KW-0804">Transcription</keyword>
<dbReference type="InterPro" id="IPR036390">
    <property type="entry name" value="WH_DNA-bd_sf"/>
</dbReference>
<protein>
    <submittedName>
        <fullName evidence="6">LysR family transcriptional regulator</fullName>
    </submittedName>
</protein>
<dbReference type="EMBL" id="NEVQ01000013">
    <property type="protein sequence ID" value="OZI56670.1"/>
    <property type="molecule type" value="Genomic_DNA"/>
</dbReference>
<keyword evidence="3" id="KW-0238">DNA-binding</keyword>
<proteinExistence type="inferred from homology"/>
<comment type="caution">
    <text evidence="6">The sequence shown here is derived from an EMBL/GenBank/DDBJ whole genome shotgun (WGS) entry which is preliminary data.</text>
</comment>
<evidence type="ECO:0000256" key="2">
    <source>
        <dbReference type="ARBA" id="ARBA00023015"/>
    </source>
</evidence>
<accession>A0A261U5Z4</accession>